<evidence type="ECO:0000256" key="6">
    <source>
        <dbReference type="ARBA" id="ARBA00022692"/>
    </source>
</evidence>
<dbReference type="NCBIfam" id="TIGR01497">
    <property type="entry name" value="kdpB"/>
    <property type="match status" value="1"/>
</dbReference>
<keyword evidence="11 16" id="KW-0630">Potassium</keyword>
<evidence type="ECO:0000256" key="1">
    <source>
        <dbReference type="ARBA" id="ARBA00004370"/>
    </source>
</evidence>
<feature type="binding site" evidence="16">
    <location>
        <position position="535"/>
    </location>
    <ligand>
        <name>Mg(2+)</name>
        <dbReference type="ChEBI" id="CHEBI:18420"/>
    </ligand>
</feature>
<dbReference type="AlphaFoldDB" id="A0A1F7WFY5"/>
<name>A0A1F7WFY5_9BACT</name>
<dbReference type="EC" id="7.2.2.6" evidence="16"/>
<keyword evidence="15 16" id="KW-0472">Membrane</keyword>
<keyword evidence="6 16" id="KW-0812">Transmembrane</keyword>
<feature type="binding site" evidence="16">
    <location>
        <position position="539"/>
    </location>
    <ligand>
        <name>Mg(2+)</name>
        <dbReference type="ChEBI" id="CHEBI:18420"/>
    </ligand>
</feature>
<evidence type="ECO:0000256" key="12">
    <source>
        <dbReference type="ARBA" id="ARBA00022967"/>
    </source>
</evidence>
<dbReference type="Gene3D" id="3.40.1110.10">
    <property type="entry name" value="Calcium-transporting ATPase, cytoplasmic domain N"/>
    <property type="match status" value="1"/>
</dbReference>
<dbReference type="SUPFAM" id="SSF56784">
    <property type="entry name" value="HAD-like"/>
    <property type="match status" value="1"/>
</dbReference>
<feature type="domain" description="P-type ATPase A" evidence="17">
    <location>
        <begin position="108"/>
        <end position="210"/>
    </location>
</feature>
<dbReference type="PROSITE" id="PS00154">
    <property type="entry name" value="ATPASE_E1_E2"/>
    <property type="match status" value="1"/>
</dbReference>
<dbReference type="Gene3D" id="3.40.50.1000">
    <property type="entry name" value="HAD superfamily/HAD-like"/>
    <property type="match status" value="1"/>
</dbReference>
<evidence type="ECO:0000256" key="13">
    <source>
        <dbReference type="ARBA" id="ARBA00022989"/>
    </source>
</evidence>
<comment type="subunit">
    <text evidence="16">The system is composed of three essential subunits: KdpA, KdpB and KdpC.</text>
</comment>
<feature type="transmembrane region" description="Helical" evidence="16">
    <location>
        <begin position="680"/>
        <end position="705"/>
    </location>
</feature>
<dbReference type="STRING" id="1817813.A2008_11685"/>
<dbReference type="PROSITE" id="PS01229">
    <property type="entry name" value="COF_2"/>
    <property type="match status" value="1"/>
</dbReference>
<dbReference type="SUPFAM" id="SSF81653">
    <property type="entry name" value="Calcium ATPase, transduction domain A"/>
    <property type="match status" value="1"/>
</dbReference>
<keyword evidence="2 16" id="KW-0813">Transport</keyword>
<evidence type="ECO:0000256" key="4">
    <source>
        <dbReference type="ARBA" id="ARBA00022538"/>
    </source>
</evidence>
<dbReference type="Proteomes" id="UP000178735">
    <property type="component" value="Unassembled WGS sequence"/>
</dbReference>
<protein>
    <recommendedName>
        <fullName evidence="16">Potassium-transporting ATPase ATP-binding subunit</fullName>
        <ecNumber evidence="16">7.2.2.6</ecNumber>
    </recommendedName>
    <alternativeName>
        <fullName evidence="16">ATP phosphohydrolase [potassium-transporting] B chain</fullName>
    </alternativeName>
    <alternativeName>
        <fullName evidence="16">Potassium-binding and translocating subunit B</fullName>
    </alternativeName>
    <alternativeName>
        <fullName evidence="16">Potassium-translocating ATPase B chain</fullName>
    </alternativeName>
</protein>
<proteinExistence type="inferred from homology"/>
<feature type="binding site" evidence="16">
    <location>
        <position position="412"/>
    </location>
    <ligand>
        <name>ATP</name>
        <dbReference type="ChEBI" id="CHEBI:30616"/>
    </ligand>
</feature>
<dbReference type="InterPro" id="IPR044492">
    <property type="entry name" value="P_typ_ATPase_HD_dom"/>
</dbReference>
<dbReference type="GO" id="GO:0000287">
    <property type="term" value="F:magnesium ion binding"/>
    <property type="evidence" value="ECO:0007669"/>
    <property type="project" value="UniProtKB-UniRule"/>
</dbReference>
<keyword evidence="12 16" id="KW-1278">Translocase</keyword>
<dbReference type="HAMAP" id="MF_00285">
    <property type="entry name" value="KdpB"/>
    <property type="match status" value="1"/>
</dbReference>
<keyword evidence="3 16" id="KW-1003">Cell membrane</keyword>
<evidence type="ECO:0000313" key="18">
    <source>
        <dbReference type="EMBL" id="OGM01088.1"/>
    </source>
</evidence>
<comment type="subcellular location">
    <subcellularLocation>
        <location evidence="16">Cell membrane</location>
        <topology evidence="16">Multi-pass membrane protein</topology>
    </subcellularLocation>
    <subcellularLocation>
        <location evidence="1">Membrane</location>
    </subcellularLocation>
</comment>
<dbReference type="NCBIfam" id="TIGR01494">
    <property type="entry name" value="ATPase_P-type"/>
    <property type="match status" value="2"/>
</dbReference>
<comment type="function">
    <text evidence="16">Part of the high-affinity ATP-driven potassium transport (or Kdp) system, which catalyzes the hydrolysis of ATP coupled with the electrogenic transport of potassium into the cytoplasm. This subunit is responsible for energy coupling to the transport system and for the release of the potassium ions to the cytoplasm.</text>
</comment>
<comment type="caution">
    <text evidence="18">The sequence shown here is derived from an EMBL/GenBank/DDBJ whole genome shotgun (WGS) entry which is preliminary data.</text>
</comment>
<dbReference type="Pfam" id="PF00122">
    <property type="entry name" value="E1-E2_ATPase"/>
    <property type="match status" value="1"/>
</dbReference>
<keyword evidence="14 16" id="KW-0406">Ion transport</keyword>
<evidence type="ECO:0000256" key="8">
    <source>
        <dbReference type="ARBA" id="ARBA00022741"/>
    </source>
</evidence>
<dbReference type="GO" id="GO:0016887">
    <property type="term" value="F:ATP hydrolysis activity"/>
    <property type="evidence" value="ECO:0007669"/>
    <property type="project" value="InterPro"/>
</dbReference>
<keyword evidence="10 16" id="KW-0460">Magnesium</keyword>
<dbReference type="InterPro" id="IPR059000">
    <property type="entry name" value="ATPase_P-type_domA"/>
</dbReference>
<dbReference type="SFLD" id="SFLDS00003">
    <property type="entry name" value="Haloacid_Dehalogenase"/>
    <property type="match status" value="1"/>
</dbReference>
<feature type="binding site" evidence="16">
    <location>
        <position position="359"/>
    </location>
    <ligand>
        <name>ATP</name>
        <dbReference type="ChEBI" id="CHEBI:30616"/>
    </ligand>
</feature>
<dbReference type="InterPro" id="IPR001757">
    <property type="entry name" value="P_typ_ATPase"/>
</dbReference>
<sequence>MREKIKDSLFYHERKKFQEGVLKTSFIESFKKLSPGCQLKNPVMFVVYACAILSACSLTVDFFNDRASFFSLQITAWLWITVLFSNFAEAVAEGRGKAQAESLKKNKTANIARKITDGREEKTAAENLKKGDTVVCEAGDIIPGDGEVIEGIASVDESAITGESAPVIRESGGDRSAVTGGTKVLSDRIIVRITAEPGDSFLDKMISLIEGAKRQKTPNEIALTIMLSGLTLVFLTAVATLYPYAIYSQIASKTAAGEGNLTLPVLCALLVCLIPTTIGGLLSAIGISGMDRLIKRNVMALSGRAVEAAGDIDVLLLDKTGTITFGNRMADNFMPAPGVSIEKLADAAQLSSLSDETPEGRSIVTLAKEKFGLRGRDVKKFQANFIDFTAQTKMSGVDYYDADKKADVKIRKGAAEAVREYVILNGGAFCAEIQAAVDSVSRKGSTPLVVCEGGAVLGVIELKDVVKGGIKERFAELRAMGIKTVMITGDNPVTAAAIALEAGVDDFIAGATPETKLKRIREEQQSGHQVAMIGDGTNDAPALAQADVGVAMNSGTQAAREAGNMVDLDSNPTKLIEIVEIGKQLLMTRGALTTFSIANDVAKYFAILPALFGYLYPLDATGRGALAALNVMGLASPQSAILSAIIFNAIVIVLLIPLALKGVRYRPAGAAEILRENLLVYGVGGIIAPFIGIKIIDAAICTLHLI</sequence>
<dbReference type="FunFam" id="2.70.150.10:FF:000033">
    <property type="entry name" value="Potassium-transporting ATPase ATP-binding subunit"/>
    <property type="match status" value="1"/>
</dbReference>
<comment type="similarity">
    <text evidence="16">Belongs to the cation transport ATPase (P-type) (TC 3.A.3) family. Type IA subfamily.</text>
</comment>
<keyword evidence="8 16" id="KW-0547">Nucleotide-binding</keyword>
<dbReference type="InterPro" id="IPR008250">
    <property type="entry name" value="ATPase_P-typ_transduc_dom_A_sf"/>
</dbReference>
<dbReference type="FunFam" id="3.40.1110.10:FF:000007">
    <property type="entry name" value="Potassium-transporting ATPase ATP-binding subunit"/>
    <property type="match status" value="1"/>
</dbReference>
<gene>
    <name evidence="16" type="primary">kdpB</name>
    <name evidence="18" type="ORF">A2008_11685</name>
</gene>
<dbReference type="InterPro" id="IPR023298">
    <property type="entry name" value="ATPase_P-typ_TM_dom_sf"/>
</dbReference>
<evidence type="ECO:0000256" key="14">
    <source>
        <dbReference type="ARBA" id="ARBA00023065"/>
    </source>
</evidence>
<dbReference type="SUPFAM" id="SSF81665">
    <property type="entry name" value="Calcium ATPase, transmembrane domain M"/>
    <property type="match status" value="1"/>
</dbReference>
<feature type="active site" description="4-aspartylphosphate intermediate" evidence="16">
    <location>
        <position position="318"/>
    </location>
</feature>
<keyword evidence="9 16" id="KW-0067">ATP-binding</keyword>
<dbReference type="InterPro" id="IPR023214">
    <property type="entry name" value="HAD_sf"/>
</dbReference>
<dbReference type="PRINTS" id="PR00119">
    <property type="entry name" value="CATATPASE"/>
</dbReference>
<keyword evidence="5 16" id="KW-0597">Phosphoprotein</keyword>
<dbReference type="GO" id="GO:0005886">
    <property type="term" value="C:plasma membrane"/>
    <property type="evidence" value="ECO:0007669"/>
    <property type="project" value="UniProtKB-SubCell"/>
</dbReference>
<comment type="catalytic activity">
    <reaction evidence="16">
        <text>K(+)(out) + ATP + H2O = K(+)(in) + ADP + phosphate + H(+)</text>
        <dbReference type="Rhea" id="RHEA:16777"/>
        <dbReference type="ChEBI" id="CHEBI:15377"/>
        <dbReference type="ChEBI" id="CHEBI:15378"/>
        <dbReference type="ChEBI" id="CHEBI:29103"/>
        <dbReference type="ChEBI" id="CHEBI:30616"/>
        <dbReference type="ChEBI" id="CHEBI:43474"/>
        <dbReference type="ChEBI" id="CHEBI:456216"/>
        <dbReference type="EC" id="7.2.2.6"/>
    </reaction>
</comment>
<evidence type="ECO:0000259" key="17">
    <source>
        <dbReference type="Pfam" id="PF00122"/>
    </source>
</evidence>
<dbReference type="InterPro" id="IPR023299">
    <property type="entry name" value="ATPase_P-typ_cyto_dom_N"/>
</dbReference>
<evidence type="ECO:0000256" key="5">
    <source>
        <dbReference type="ARBA" id="ARBA00022553"/>
    </source>
</evidence>
<comment type="caution">
    <text evidence="16">Lacks conserved residue(s) required for the propagation of feature annotation.</text>
</comment>
<evidence type="ECO:0000313" key="19">
    <source>
        <dbReference type="Proteomes" id="UP000178735"/>
    </source>
</evidence>
<organism evidence="18 19">
    <name type="scientific">Candidatus Wallbacteria bacterium GWC2_49_35</name>
    <dbReference type="NCBI Taxonomy" id="1817813"/>
    <lineage>
        <taxon>Bacteria</taxon>
        <taxon>Candidatus Walliibacteriota</taxon>
    </lineage>
</organism>
<evidence type="ECO:0000256" key="3">
    <source>
        <dbReference type="ARBA" id="ARBA00022475"/>
    </source>
</evidence>
<evidence type="ECO:0000256" key="15">
    <source>
        <dbReference type="ARBA" id="ARBA00023136"/>
    </source>
</evidence>
<keyword evidence="7 16" id="KW-0479">Metal-binding</keyword>
<dbReference type="PANTHER" id="PTHR43743:SF1">
    <property type="entry name" value="POTASSIUM-TRANSPORTING ATPASE ATP-BINDING SUBUNIT"/>
    <property type="match status" value="1"/>
</dbReference>
<dbReference type="Gene3D" id="2.70.150.10">
    <property type="entry name" value="Calcium-transporting ATPase, cytoplasmic transduction domain A"/>
    <property type="match status" value="1"/>
</dbReference>
<dbReference type="SFLD" id="SFLDG00002">
    <property type="entry name" value="C1.7:_P-type_atpase_like"/>
    <property type="match status" value="1"/>
</dbReference>
<dbReference type="InterPro" id="IPR018303">
    <property type="entry name" value="ATPase_P-typ_P_site"/>
</dbReference>
<dbReference type="PANTHER" id="PTHR43743">
    <property type="entry name" value="POTASSIUM-TRANSPORTING ATPASE ATP-BINDING SUBUNIT"/>
    <property type="match status" value="1"/>
</dbReference>
<evidence type="ECO:0000256" key="16">
    <source>
        <dbReference type="HAMAP-Rule" id="MF_00285"/>
    </source>
</evidence>
<dbReference type="SFLD" id="SFLDF00027">
    <property type="entry name" value="p-type_atpase"/>
    <property type="match status" value="1"/>
</dbReference>
<dbReference type="EMBL" id="MGFH01000243">
    <property type="protein sequence ID" value="OGM01088.1"/>
    <property type="molecule type" value="Genomic_DNA"/>
</dbReference>
<dbReference type="InterPro" id="IPR036412">
    <property type="entry name" value="HAD-like_sf"/>
</dbReference>
<reference evidence="18 19" key="1">
    <citation type="journal article" date="2016" name="Nat. Commun.">
        <title>Thousands of microbial genomes shed light on interconnected biogeochemical processes in an aquifer system.</title>
        <authorList>
            <person name="Anantharaman K."/>
            <person name="Brown C.T."/>
            <person name="Hug L.A."/>
            <person name="Sharon I."/>
            <person name="Castelle C.J."/>
            <person name="Probst A.J."/>
            <person name="Thomas B.C."/>
            <person name="Singh A."/>
            <person name="Wilkins M.J."/>
            <person name="Karaoz U."/>
            <person name="Brodie E.L."/>
            <person name="Williams K.H."/>
            <person name="Hubbard S.S."/>
            <person name="Banfield J.F."/>
        </authorList>
    </citation>
    <scope>NUCLEOTIDE SEQUENCE [LARGE SCALE GENOMIC DNA]</scope>
</reference>
<keyword evidence="13 16" id="KW-1133">Transmembrane helix</keyword>
<evidence type="ECO:0000256" key="11">
    <source>
        <dbReference type="ARBA" id="ARBA00022958"/>
    </source>
</evidence>
<evidence type="ECO:0000256" key="2">
    <source>
        <dbReference type="ARBA" id="ARBA00022448"/>
    </source>
</evidence>
<dbReference type="CDD" id="cd02078">
    <property type="entry name" value="P-type_ATPase_K"/>
    <property type="match status" value="1"/>
</dbReference>
<evidence type="ECO:0000256" key="10">
    <source>
        <dbReference type="ARBA" id="ARBA00022842"/>
    </source>
</evidence>
<dbReference type="SUPFAM" id="SSF81660">
    <property type="entry name" value="Metal cation-transporting ATPase, ATP-binding domain N"/>
    <property type="match status" value="1"/>
</dbReference>
<feature type="transmembrane region" description="Helical" evidence="16">
    <location>
        <begin position="262"/>
        <end position="287"/>
    </location>
</feature>
<feature type="transmembrane region" description="Helical" evidence="16">
    <location>
        <begin position="640"/>
        <end position="660"/>
    </location>
</feature>
<evidence type="ECO:0000256" key="7">
    <source>
        <dbReference type="ARBA" id="ARBA00022723"/>
    </source>
</evidence>
<feature type="transmembrane region" description="Helical" evidence="16">
    <location>
        <begin position="69"/>
        <end position="88"/>
    </location>
</feature>
<feature type="binding site" evidence="16">
    <location>
        <position position="355"/>
    </location>
    <ligand>
        <name>ATP</name>
        <dbReference type="ChEBI" id="CHEBI:30616"/>
    </ligand>
</feature>
<evidence type="ECO:0000256" key="9">
    <source>
        <dbReference type="ARBA" id="ARBA00022840"/>
    </source>
</evidence>
<dbReference type="GO" id="GO:0005524">
    <property type="term" value="F:ATP binding"/>
    <property type="evidence" value="ECO:0007669"/>
    <property type="project" value="UniProtKB-UniRule"/>
</dbReference>
<dbReference type="GO" id="GO:0008556">
    <property type="term" value="F:P-type potassium transmembrane transporter activity"/>
    <property type="evidence" value="ECO:0007669"/>
    <property type="project" value="UniProtKB-UniRule"/>
</dbReference>
<feature type="transmembrane region" description="Helical" evidence="16">
    <location>
        <begin position="221"/>
        <end position="242"/>
    </location>
</feature>
<keyword evidence="4 16" id="KW-0633">Potassium transport</keyword>
<accession>A0A1F7WFY5</accession>
<feature type="transmembrane region" description="Helical" evidence="16">
    <location>
        <begin position="42"/>
        <end position="63"/>
    </location>
</feature>
<dbReference type="Pfam" id="PF00702">
    <property type="entry name" value="Hydrolase"/>
    <property type="match status" value="1"/>
</dbReference>
<feature type="binding site" evidence="16">
    <location>
        <begin position="388"/>
        <end position="395"/>
    </location>
    <ligand>
        <name>ATP</name>
        <dbReference type="ChEBI" id="CHEBI:30616"/>
    </ligand>
</feature>
<dbReference type="InterPro" id="IPR006391">
    <property type="entry name" value="P-type_ATPase_bsu_IA"/>
</dbReference>